<dbReference type="InterPro" id="IPR004394">
    <property type="entry name" value="Iojap/RsfS/C7orf30"/>
</dbReference>
<evidence type="ECO:0000313" key="4">
    <source>
        <dbReference type="Proteomes" id="UP000198510"/>
    </source>
</evidence>
<dbReference type="GO" id="GO:0042256">
    <property type="term" value="P:cytosolic ribosome assembly"/>
    <property type="evidence" value="ECO:0007669"/>
    <property type="project" value="UniProtKB-UniRule"/>
</dbReference>
<keyword evidence="4" id="KW-1185">Reference proteome</keyword>
<keyword evidence="2" id="KW-0678">Repressor</keyword>
<keyword evidence="2" id="KW-0810">Translation regulation</keyword>
<dbReference type="AlphaFoldDB" id="A0A1G9LX35"/>
<dbReference type="GO" id="GO:0043023">
    <property type="term" value="F:ribosomal large subunit binding"/>
    <property type="evidence" value="ECO:0007669"/>
    <property type="project" value="TreeGrafter"/>
</dbReference>
<dbReference type="InterPro" id="IPR043519">
    <property type="entry name" value="NT_sf"/>
</dbReference>
<dbReference type="NCBIfam" id="TIGR00090">
    <property type="entry name" value="rsfS_iojap_ybeB"/>
    <property type="match status" value="1"/>
</dbReference>
<evidence type="ECO:0000256" key="2">
    <source>
        <dbReference type="HAMAP-Rule" id="MF_01477"/>
    </source>
</evidence>
<dbReference type="OrthoDB" id="9793681at2"/>
<dbReference type="SUPFAM" id="SSF81301">
    <property type="entry name" value="Nucleotidyltransferase"/>
    <property type="match status" value="1"/>
</dbReference>
<accession>A0A1G9LX35</accession>
<keyword evidence="2" id="KW-0963">Cytoplasm</keyword>
<dbReference type="GO" id="GO:0017148">
    <property type="term" value="P:negative regulation of translation"/>
    <property type="evidence" value="ECO:0007669"/>
    <property type="project" value="UniProtKB-UniRule"/>
</dbReference>
<dbReference type="HAMAP" id="MF_01477">
    <property type="entry name" value="Iojap_RsfS"/>
    <property type="match status" value="1"/>
</dbReference>
<proteinExistence type="inferred from homology"/>
<reference evidence="3 4" key="1">
    <citation type="submission" date="2016-10" db="EMBL/GenBank/DDBJ databases">
        <authorList>
            <person name="de Groot N.N."/>
        </authorList>
    </citation>
    <scope>NUCLEOTIDE SEQUENCE [LARGE SCALE GENOMIC DNA]</scope>
    <source>
        <strain evidence="3 4">DSM 25186</strain>
    </source>
</reference>
<protein>
    <recommendedName>
        <fullName evidence="2">Ribosomal silencing factor RsfS</fullName>
    </recommendedName>
</protein>
<evidence type="ECO:0000256" key="1">
    <source>
        <dbReference type="ARBA" id="ARBA00010574"/>
    </source>
</evidence>
<comment type="function">
    <text evidence="2">Functions as a ribosomal silencing factor. Interacts with ribosomal protein uL14 (rplN), blocking formation of intersubunit bridge B8. Prevents association of the 30S and 50S ribosomal subunits and the formation of functional ribosomes, thus repressing translation.</text>
</comment>
<dbReference type="Pfam" id="PF02410">
    <property type="entry name" value="RsfS"/>
    <property type="match status" value="1"/>
</dbReference>
<dbReference type="PANTHER" id="PTHR21043:SF0">
    <property type="entry name" value="MITOCHONDRIAL ASSEMBLY OF RIBOSOMAL LARGE SUBUNIT PROTEIN 1"/>
    <property type="match status" value="1"/>
</dbReference>
<evidence type="ECO:0000313" key="3">
    <source>
        <dbReference type="EMBL" id="SDL66549.1"/>
    </source>
</evidence>
<comment type="subcellular location">
    <subcellularLocation>
        <location evidence="2">Cytoplasm</location>
    </subcellularLocation>
</comment>
<dbReference type="GO" id="GO:0005737">
    <property type="term" value="C:cytoplasm"/>
    <property type="evidence" value="ECO:0007669"/>
    <property type="project" value="UniProtKB-SubCell"/>
</dbReference>
<dbReference type="Proteomes" id="UP000198510">
    <property type="component" value="Unassembled WGS sequence"/>
</dbReference>
<name>A0A1G9LX35_9BACT</name>
<dbReference type="PANTHER" id="PTHR21043">
    <property type="entry name" value="IOJAP SUPERFAMILY ORTHOLOG"/>
    <property type="match status" value="1"/>
</dbReference>
<gene>
    <name evidence="2" type="primary">rsfS</name>
    <name evidence="3" type="ORF">SAMN05421823_107196</name>
</gene>
<comment type="similarity">
    <text evidence="1 2">Belongs to the Iojap/RsfS family.</text>
</comment>
<comment type="subunit">
    <text evidence="2">Interacts with ribosomal protein uL14 (rplN).</text>
</comment>
<dbReference type="EMBL" id="FNFO01000007">
    <property type="protein sequence ID" value="SDL66549.1"/>
    <property type="molecule type" value="Genomic_DNA"/>
</dbReference>
<dbReference type="GO" id="GO:0090071">
    <property type="term" value="P:negative regulation of ribosome biogenesis"/>
    <property type="evidence" value="ECO:0007669"/>
    <property type="project" value="UniProtKB-UniRule"/>
</dbReference>
<dbReference type="Gene3D" id="3.30.460.10">
    <property type="entry name" value="Beta Polymerase, domain 2"/>
    <property type="match status" value="1"/>
</dbReference>
<organism evidence="3 4">
    <name type="scientific">Catalinimonas alkaloidigena</name>
    <dbReference type="NCBI Taxonomy" id="1075417"/>
    <lineage>
        <taxon>Bacteria</taxon>
        <taxon>Pseudomonadati</taxon>
        <taxon>Bacteroidota</taxon>
        <taxon>Cytophagia</taxon>
        <taxon>Cytophagales</taxon>
        <taxon>Catalimonadaceae</taxon>
        <taxon>Catalinimonas</taxon>
    </lineage>
</organism>
<sequence>MQDKKASQITILDLRHVGNAVADYFVICSGNSDTQVDAITDSVQELVYKATKEQPWHVEGKTNREWILIDYADAVAHVFRKDKRQFYDLEHLWGDARVTHIETE</sequence>
<dbReference type="STRING" id="1075417.SAMN05421823_107196"/>